<dbReference type="AlphaFoldDB" id="A0AAV4GJU0"/>
<feature type="region of interest" description="Disordered" evidence="1">
    <location>
        <begin position="1"/>
        <end position="21"/>
    </location>
</feature>
<proteinExistence type="predicted"/>
<sequence length="111" mass="12358">MDVERKGEHLKELAVSSPSSSAAASCEWIHAGYPSTWSTASLNDGNPIGRRFLRLQKVVRTFRDLLSQLSLSKPGQGLRAPNSDRTLPPDWTQAGGRHWTKHVHSPNYSQH</sequence>
<dbReference type="PROSITE" id="PS51257">
    <property type="entry name" value="PROKAR_LIPOPROTEIN"/>
    <property type="match status" value="1"/>
</dbReference>
<feature type="compositionally biased region" description="Basic and acidic residues" evidence="1">
    <location>
        <begin position="1"/>
        <end position="12"/>
    </location>
</feature>
<reference evidence="2 3" key="1">
    <citation type="journal article" date="2021" name="Elife">
        <title>Chloroplast acquisition without the gene transfer in kleptoplastic sea slugs, Plakobranchus ocellatus.</title>
        <authorList>
            <person name="Maeda T."/>
            <person name="Takahashi S."/>
            <person name="Yoshida T."/>
            <person name="Shimamura S."/>
            <person name="Takaki Y."/>
            <person name="Nagai Y."/>
            <person name="Toyoda A."/>
            <person name="Suzuki Y."/>
            <person name="Arimoto A."/>
            <person name="Ishii H."/>
            <person name="Satoh N."/>
            <person name="Nishiyama T."/>
            <person name="Hasebe M."/>
            <person name="Maruyama T."/>
            <person name="Minagawa J."/>
            <person name="Obokata J."/>
            <person name="Shigenobu S."/>
        </authorList>
    </citation>
    <scope>NUCLEOTIDE SEQUENCE [LARGE SCALE GENOMIC DNA]</scope>
</reference>
<evidence type="ECO:0000256" key="1">
    <source>
        <dbReference type="SAM" id="MobiDB-lite"/>
    </source>
</evidence>
<evidence type="ECO:0000313" key="3">
    <source>
        <dbReference type="Proteomes" id="UP000762676"/>
    </source>
</evidence>
<dbReference type="EMBL" id="BMAT01001442">
    <property type="protein sequence ID" value="GFR85697.1"/>
    <property type="molecule type" value="Genomic_DNA"/>
</dbReference>
<name>A0AAV4GJU0_9GAST</name>
<evidence type="ECO:0000313" key="2">
    <source>
        <dbReference type="EMBL" id="GFR85697.1"/>
    </source>
</evidence>
<comment type="caution">
    <text evidence="2">The sequence shown here is derived from an EMBL/GenBank/DDBJ whole genome shotgun (WGS) entry which is preliminary data.</text>
</comment>
<accession>A0AAV4GJU0</accession>
<keyword evidence="3" id="KW-1185">Reference proteome</keyword>
<protein>
    <submittedName>
        <fullName evidence="2">Uncharacterized protein</fullName>
    </submittedName>
</protein>
<dbReference type="Proteomes" id="UP000762676">
    <property type="component" value="Unassembled WGS sequence"/>
</dbReference>
<organism evidence="2 3">
    <name type="scientific">Elysia marginata</name>
    <dbReference type="NCBI Taxonomy" id="1093978"/>
    <lineage>
        <taxon>Eukaryota</taxon>
        <taxon>Metazoa</taxon>
        <taxon>Spiralia</taxon>
        <taxon>Lophotrochozoa</taxon>
        <taxon>Mollusca</taxon>
        <taxon>Gastropoda</taxon>
        <taxon>Heterobranchia</taxon>
        <taxon>Euthyneura</taxon>
        <taxon>Panpulmonata</taxon>
        <taxon>Sacoglossa</taxon>
        <taxon>Placobranchoidea</taxon>
        <taxon>Plakobranchidae</taxon>
        <taxon>Elysia</taxon>
    </lineage>
</organism>
<gene>
    <name evidence="2" type="ORF">ElyMa_000703300</name>
</gene>
<feature type="region of interest" description="Disordered" evidence="1">
    <location>
        <begin position="72"/>
        <end position="111"/>
    </location>
</feature>